<dbReference type="InterPro" id="IPR017896">
    <property type="entry name" value="4Fe4S_Fe-S-bd"/>
</dbReference>
<name>A0A5S9IQX8_UABAM</name>
<dbReference type="Gene3D" id="3.30.70.20">
    <property type="match status" value="1"/>
</dbReference>
<dbReference type="AlphaFoldDB" id="A0A5S9IQX8"/>
<reference evidence="6 7" key="1">
    <citation type="submission" date="2019-08" db="EMBL/GenBank/DDBJ databases">
        <title>Complete genome sequence of Candidatus Uab amorphum.</title>
        <authorList>
            <person name="Shiratori T."/>
            <person name="Suzuki S."/>
            <person name="Kakizawa Y."/>
            <person name="Ishida K."/>
        </authorList>
    </citation>
    <scope>NUCLEOTIDE SEQUENCE [LARGE SCALE GENOMIC DNA]</scope>
    <source>
        <strain evidence="6 7">SRT547</strain>
    </source>
</reference>
<keyword evidence="1" id="KW-0004">4Fe-4S</keyword>
<evidence type="ECO:0000259" key="5">
    <source>
        <dbReference type="PROSITE" id="PS51379"/>
    </source>
</evidence>
<feature type="domain" description="4Fe-4S ferredoxin-type" evidence="5">
    <location>
        <begin position="88"/>
        <end position="117"/>
    </location>
</feature>
<evidence type="ECO:0000313" key="6">
    <source>
        <dbReference type="EMBL" id="BBM86087.1"/>
    </source>
</evidence>
<gene>
    <name evidence="6" type="ORF">UABAM_04473</name>
</gene>
<dbReference type="Proteomes" id="UP000326354">
    <property type="component" value="Chromosome"/>
</dbReference>
<dbReference type="PROSITE" id="PS51379">
    <property type="entry name" value="4FE4S_FER_2"/>
    <property type="match status" value="2"/>
</dbReference>
<keyword evidence="4" id="KW-0411">Iron-sulfur</keyword>
<evidence type="ECO:0000256" key="1">
    <source>
        <dbReference type="ARBA" id="ARBA00022485"/>
    </source>
</evidence>
<evidence type="ECO:0000256" key="2">
    <source>
        <dbReference type="ARBA" id="ARBA00022723"/>
    </source>
</evidence>
<keyword evidence="2" id="KW-0479">Metal-binding</keyword>
<dbReference type="OrthoDB" id="9778602at2"/>
<proteinExistence type="predicted"/>
<evidence type="ECO:0000313" key="7">
    <source>
        <dbReference type="Proteomes" id="UP000326354"/>
    </source>
</evidence>
<keyword evidence="3" id="KW-0408">Iron</keyword>
<dbReference type="PANTHER" id="PTHR43687">
    <property type="entry name" value="ADENYLYLSULFATE REDUCTASE, BETA SUBUNIT"/>
    <property type="match status" value="1"/>
</dbReference>
<dbReference type="Pfam" id="PF12837">
    <property type="entry name" value="Fer4_6"/>
    <property type="match status" value="1"/>
</dbReference>
<evidence type="ECO:0000256" key="4">
    <source>
        <dbReference type="ARBA" id="ARBA00023014"/>
    </source>
</evidence>
<dbReference type="KEGG" id="uam:UABAM_04473"/>
<dbReference type="SUPFAM" id="SSF54862">
    <property type="entry name" value="4Fe-4S ferredoxins"/>
    <property type="match status" value="1"/>
</dbReference>
<dbReference type="PANTHER" id="PTHR43687:SF1">
    <property type="entry name" value="FERREDOXIN III"/>
    <property type="match status" value="1"/>
</dbReference>
<dbReference type="EMBL" id="AP019860">
    <property type="protein sequence ID" value="BBM86087.1"/>
    <property type="molecule type" value="Genomic_DNA"/>
</dbReference>
<keyword evidence="7" id="KW-1185">Reference proteome</keyword>
<dbReference type="GO" id="GO:0046872">
    <property type="term" value="F:metal ion binding"/>
    <property type="evidence" value="ECO:0007669"/>
    <property type="project" value="UniProtKB-KW"/>
</dbReference>
<accession>A0A5S9IQX8</accession>
<evidence type="ECO:0000256" key="3">
    <source>
        <dbReference type="ARBA" id="ARBA00023004"/>
    </source>
</evidence>
<organism evidence="6 7">
    <name type="scientific">Uabimicrobium amorphum</name>
    <dbReference type="NCBI Taxonomy" id="2596890"/>
    <lineage>
        <taxon>Bacteria</taxon>
        <taxon>Pseudomonadati</taxon>
        <taxon>Planctomycetota</taxon>
        <taxon>Candidatus Uabimicrobiia</taxon>
        <taxon>Candidatus Uabimicrobiales</taxon>
        <taxon>Candidatus Uabimicrobiaceae</taxon>
        <taxon>Candidatus Uabimicrobium</taxon>
    </lineage>
</organism>
<feature type="domain" description="4Fe-4S ferredoxin-type" evidence="5">
    <location>
        <begin position="118"/>
        <end position="149"/>
    </location>
</feature>
<dbReference type="GO" id="GO:0051539">
    <property type="term" value="F:4 iron, 4 sulfur cluster binding"/>
    <property type="evidence" value="ECO:0007669"/>
    <property type="project" value="UniProtKB-KW"/>
</dbReference>
<dbReference type="InterPro" id="IPR050572">
    <property type="entry name" value="Fe-S_Ferredoxin"/>
</dbReference>
<sequence>MTVTFYQNEANDLDKKYSALCDLLQHGHHVTCTSQTQALQGSSIVVGEFAGDFPQDVEQLSCPIVDLSETPQVMSKLEQSTEKPWKPWFPVIDYDRCTNCMQCMNFCLFGVYGLSNEQKLQVQTPQNCKTECPACSRVCPEAAIMFPKYKAGPINGDEVSEEDLNKEKMKVDISSLLGGNIYDALRQRSERAQSRFAKERDEDRALKERKRCLKKLQKDLDIPDEVLNSLPIPKHLLDDSSE</sequence>
<protein>
    <submittedName>
        <fullName evidence="6">Fe-S oxidoreductase</fullName>
    </submittedName>
</protein>
<dbReference type="RefSeq" id="WP_151970164.1">
    <property type="nucleotide sequence ID" value="NZ_AP019860.1"/>
</dbReference>